<reference evidence="3" key="1">
    <citation type="submission" date="2022-06" db="EMBL/GenBank/DDBJ databases">
        <title>Complete genome sequence of soil microorganisms Streptomyces sp. Qhu-M197 isolated from Alpine meadows habitats on the Tibetan Plateau.</title>
        <authorList>
            <person name="Zhang B."/>
            <person name="Xiang X."/>
            <person name="Fan J."/>
        </authorList>
    </citation>
    <scope>NUCLEOTIDE SEQUENCE</scope>
    <source>
        <strain evidence="3">Qhu-M197</strain>
    </source>
</reference>
<dbReference type="Proteomes" id="UP001056374">
    <property type="component" value="Chromosome"/>
</dbReference>
<dbReference type="EMBL" id="CP099468">
    <property type="protein sequence ID" value="USQ85573.1"/>
    <property type="molecule type" value="Genomic_DNA"/>
</dbReference>
<keyword evidence="2" id="KW-0472">Membrane</keyword>
<sequence>MTFPSPPPTPPQGAPRVKKSPEHWTAVAALITAVTGVVTFLVGFIGLPAAGVNSPTAGTATVTTTVTATPAVTGGSSAPTPTAEASHPTSSSPSEYWSGPLLVTSGFGFDLDLVPPEQTSGTMAADFSLNVTQDGKAAFTYYTMAVVPEGQSPSPDQCALLAKTQGLGDSTVPVGRSSCLITGEGRPALVTVTALTSGTVSLDAHVWNTAE</sequence>
<keyword evidence="2" id="KW-0812">Transmembrane</keyword>
<dbReference type="RefSeq" id="WP_252550716.1">
    <property type="nucleotide sequence ID" value="NZ_CP099468.1"/>
</dbReference>
<feature type="compositionally biased region" description="Pro residues" evidence="1">
    <location>
        <begin position="1"/>
        <end position="13"/>
    </location>
</feature>
<feature type="region of interest" description="Disordered" evidence="1">
    <location>
        <begin position="1"/>
        <end position="20"/>
    </location>
</feature>
<gene>
    <name evidence="3" type="ORF">NFX46_18420</name>
</gene>
<evidence type="ECO:0000256" key="2">
    <source>
        <dbReference type="SAM" id="Phobius"/>
    </source>
</evidence>
<evidence type="ECO:0000313" key="3">
    <source>
        <dbReference type="EMBL" id="USQ85573.1"/>
    </source>
</evidence>
<keyword evidence="4" id="KW-1185">Reference proteome</keyword>
<protein>
    <recommendedName>
        <fullName evidence="5">Serine/threonine protein kinase</fullName>
    </recommendedName>
</protein>
<organism evidence="3 4">
    <name type="scientific">Streptomyces phaeoluteigriseus</name>
    <dbReference type="NCBI Taxonomy" id="114686"/>
    <lineage>
        <taxon>Bacteria</taxon>
        <taxon>Bacillati</taxon>
        <taxon>Actinomycetota</taxon>
        <taxon>Actinomycetes</taxon>
        <taxon>Kitasatosporales</taxon>
        <taxon>Streptomycetaceae</taxon>
        <taxon>Streptomyces</taxon>
        <taxon>Streptomyces aurantiacus group</taxon>
    </lineage>
</organism>
<accession>A0ABY4Z939</accession>
<evidence type="ECO:0008006" key="5">
    <source>
        <dbReference type="Google" id="ProtNLM"/>
    </source>
</evidence>
<evidence type="ECO:0000256" key="1">
    <source>
        <dbReference type="SAM" id="MobiDB-lite"/>
    </source>
</evidence>
<feature type="region of interest" description="Disordered" evidence="1">
    <location>
        <begin position="71"/>
        <end position="95"/>
    </location>
</feature>
<keyword evidence="2" id="KW-1133">Transmembrane helix</keyword>
<feature type="transmembrane region" description="Helical" evidence="2">
    <location>
        <begin position="24"/>
        <end position="47"/>
    </location>
</feature>
<proteinExistence type="predicted"/>
<evidence type="ECO:0000313" key="4">
    <source>
        <dbReference type="Proteomes" id="UP001056374"/>
    </source>
</evidence>
<name>A0ABY4Z939_9ACTN</name>